<dbReference type="EMBL" id="CP071182">
    <property type="protein sequence ID" value="QSO48794.1"/>
    <property type="molecule type" value="Genomic_DNA"/>
</dbReference>
<evidence type="ECO:0000256" key="2">
    <source>
        <dbReference type="ARBA" id="ARBA00023235"/>
    </source>
</evidence>
<dbReference type="PANTHER" id="PTHR48100">
    <property type="entry name" value="BROAD-SPECIFICITY PHOSPHATASE YOR283W-RELATED"/>
    <property type="match status" value="1"/>
</dbReference>
<dbReference type="PANTHER" id="PTHR48100:SF1">
    <property type="entry name" value="HISTIDINE PHOSPHATASE FAMILY PROTEIN-RELATED"/>
    <property type="match status" value="1"/>
</dbReference>
<keyword evidence="6" id="KW-1185">Reference proteome</keyword>
<evidence type="ECO:0000256" key="4">
    <source>
        <dbReference type="PIRSR" id="PIRSR613078-2"/>
    </source>
</evidence>
<dbReference type="PIRSF" id="PIRSF000709">
    <property type="entry name" value="6PFK_2-Ptase"/>
    <property type="match status" value="1"/>
</dbReference>
<feature type="binding site" evidence="4">
    <location>
        <position position="91"/>
    </location>
    <ligand>
        <name>substrate</name>
    </ligand>
</feature>
<dbReference type="GO" id="GO:0016791">
    <property type="term" value="F:phosphatase activity"/>
    <property type="evidence" value="ECO:0007669"/>
    <property type="project" value="TreeGrafter"/>
</dbReference>
<dbReference type="AlphaFoldDB" id="A0A9X7W1V7"/>
<feature type="binding site" evidence="4">
    <location>
        <begin position="7"/>
        <end position="14"/>
    </location>
    <ligand>
        <name>substrate</name>
    </ligand>
</feature>
<dbReference type="InterPro" id="IPR001345">
    <property type="entry name" value="PG/BPGM_mutase_AS"/>
</dbReference>
<dbReference type="InterPro" id="IPR029033">
    <property type="entry name" value="His_PPase_superfam"/>
</dbReference>
<feature type="active site" description="Tele-phosphohistidine intermediate" evidence="3">
    <location>
        <position position="8"/>
    </location>
</feature>
<keyword evidence="2" id="KW-0413">Isomerase</keyword>
<dbReference type="SMART" id="SM00855">
    <property type="entry name" value="PGAM"/>
    <property type="match status" value="1"/>
</dbReference>
<evidence type="ECO:0000256" key="1">
    <source>
        <dbReference type="ARBA" id="ARBA00023152"/>
    </source>
</evidence>
<reference evidence="5 6" key="1">
    <citation type="submission" date="2021-02" db="EMBL/GenBank/DDBJ databases">
        <title>Alicyclobacillus curvatus sp. nov. and Alicyclobacillus mengziensis sp. nov., two acidophilic bacteria isolated from acid mine drainage.</title>
        <authorList>
            <person name="Huang Y."/>
        </authorList>
    </citation>
    <scope>NUCLEOTIDE SEQUENCE [LARGE SCALE GENOMIC DNA]</scope>
    <source>
        <strain evidence="5 6">S30H14</strain>
    </source>
</reference>
<dbReference type="RefSeq" id="WP_206658108.1">
    <property type="nucleotide sequence ID" value="NZ_CP071182.1"/>
</dbReference>
<dbReference type="InterPro" id="IPR013078">
    <property type="entry name" value="His_Pase_superF_clade-1"/>
</dbReference>
<evidence type="ECO:0000256" key="3">
    <source>
        <dbReference type="PIRSR" id="PIRSR613078-1"/>
    </source>
</evidence>
<organism evidence="5 6">
    <name type="scientific">Alicyclobacillus mengziensis</name>
    <dbReference type="NCBI Taxonomy" id="2931921"/>
    <lineage>
        <taxon>Bacteria</taxon>
        <taxon>Bacillati</taxon>
        <taxon>Bacillota</taxon>
        <taxon>Bacilli</taxon>
        <taxon>Bacillales</taxon>
        <taxon>Alicyclobacillaceae</taxon>
        <taxon>Alicyclobacillus</taxon>
    </lineage>
</organism>
<name>A0A9X7W1V7_9BACL</name>
<gene>
    <name evidence="5" type="ORF">JZ786_07500</name>
</gene>
<dbReference type="KEGG" id="afx:JZ786_07500"/>
<feature type="active site" description="Proton donor/acceptor" evidence="3">
    <location>
        <position position="80"/>
    </location>
</feature>
<dbReference type="Proteomes" id="UP000663505">
    <property type="component" value="Chromosome"/>
</dbReference>
<dbReference type="SUPFAM" id="SSF53254">
    <property type="entry name" value="Phosphoglycerate mutase-like"/>
    <property type="match status" value="1"/>
</dbReference>
<dbReference type="Pfam" id="PF00300">
    <property type="entry name" value="His_Phos_1"/>
    <property type="match status" value="1"/>
</dbReference>
<dbReference type="CDD" id="cd07067">
    <property type="entry name" value="HP_PGM_like"/>
    <property type="match status" value="1"/>
</dbReference>
<dbReference type="PROSITE" id="PS00175">
    <property type="entry name" value="PG_MUTASE"/>
    <property type="match status" value="1"/>
</dbReference>
<accession>A0A9X7W1V7</accession>
<keyword evidence="1" id="KW-0324">Glycolysis</keyword>
<evidence type="ECO:0000313" key="6">
    <source>
        <dbReference type="Proteomes" id="UP000663505"/>
    </source>
</evidence>
<dbReference type="Gene3D" id="3.40.50.1240">
    <property type="entry name" value="Phosphoglycerate mutase-like"/>
    <property type="match status" value="1"/>
</dbReference>
<protein>
    <submittedName>
        <fullName evidence="5">Histidine phosphatase family protein</fullName>
    </submittedName>
</protein>
<sequence>MKIHLLRHGQTDWNLGGRVQGQKDVPLNQTGKQQIIRFSTRVEYPYSLVVTSPLRRAVQSAELCSVWLGLPLVKESLFAERAFGIFEGLRKDEVYKQFQIADIEMLDKFPSVERMSSFRERLEAGLRRLTKQYSEERILLVTHGSVIRLLTMMTRTASTKSTQITRIDDFPPIVANGSVVEIDIS</sequence>
<feature type="binding site" evidence="4">
    <location>
        <position position="56"/>
    </location>
    <ligand>
        <name>substrate</name>
    </ligand>
</feature>
<proteinExistence type="predicted"/>
<evidence type="ECO:0000313" key="5">
    <source>
        <dbReference type="EMBL" id="QSO48794.1"/>
    </source>
</evidence>
<dbReference type="InterPro" id="IPR050275">
    <property type="entry name" value="PGM_Phosphatase"/>
</dbReference>
<dbReference type="GO" id="GO:0005737">
    <property type="term" value="C:cytoplasm"/>
    <property type="evidence" value="ECO:0007669"/>
    <property type="project" value="TreeGrafter"/>
</dbReference>